<dbReference type="InterPro" id="IPR051455">
    <property type="entry name" value="Bact_solute-bind_prot3"/>
</dbReference>
<dbReference type="PANTHER" id="PTHR30085">
    <property type="entry name" value="AMINO ACID ABC TRANSPORTER PERMEASE"/>
    <property type="match status" value="1"/>
</dbReference>
<evidence type="ECO:0000256" key="4">
    <source>
        <dbReference type="RuleBase" id="RU003744"/>
    </source>
</evidence>
<dbReference type="Gene3D" id="3.40.190.10">
    <property type="entry name" value="Periplasmic binding protein-like II"/>
    <property type="match status" value="2"/>
</dbReference>
<reference evidence="7 8" key="1">
    <citation type="submission" date="2019-07" db="EMBL/GenBank/DDBJ databases">
        <title>Whole genome shotgun sequence of Reyranella soli NBRC 108950.</title>
        <authorList>
            <person name="Hosoyama A."/>
            <person name="Uohara A."/>
            <person name="Ohji S."/>
            <person name="Ichikawa N."/>
        </authorList>
    </citation>
    <scope>NUCLEOTIDE SEQUENCE [LARGE SCALE GENOMIC DNA]</scope>
    <source>
        <strain evidence="7 8">NBRC 108950</strain>
    </source>
</reference>
<name>A0A512N2E1_9HYPH</name>
<evidence type="ECO:0000256" key="1">
    <source>
        <dbReference type="ARBA" id="ARBA00010333"/>
    </source>
</evidence>
<evidence type="ECO:0000313" key="8">
    <source>
        <dbReference type="Proteomes" id="UP000321058"/>
    </source>
</evidence>
<protein>
    <submittedName>
        <fullName evidence="7">Amino acid ABC transporter substrate-binding protein</fullName>
    </submittedName>
</protein>
<dbReference type="Proteomes" id="UP000321058">
    <property type="component" value="Unassembled WGS sequence"/>
</dbReference>
<evidence type="ECO:0000313" key="7">
    <source>
        <dbReference type="EMBL" id="GEP53147.1"/>
    </source>
</evidence>
<dbReference type="SUPFAM" id="SSF53850">
    <property type="entry name" value="Periplasmic binding protein-like II"/>
    <property type="match status" value="1"/>
</dbReference>
<evidence type="ECO:0000256" key="5">
    <source>
        <dbReference type="SAM" id="SignalP"/>
    </source>
</evidence>
<evidence type="ECO:0000256" key="2">
    <source>
        <dbReference type="ARBA" id="ARBA00022448"/>
    </source>
</evidence>
<feature type="chain" id="PRO_5021842074" evidence="5">
    <location>
        <begin position="27"/>
        <end position="340"/>
    </location>
</feature>
<dbReference type="GO" id="GO:0006865">
    <property type="term" value="P:amino acid transport"/>
    <property type="evidence" value="ECO:0007669"/>
    <property type="project" value="TreeGrafter"/>
</dbReference>
<sequence>MSSRSKFSAGLCGLLALALAGTPSEAAPMLDTVRANGVVRCGVSTGFPGFSLADSQGVFRGLDVDVCRAVAAAVFGDAAKVKFVPLTAVQRFTALQSGEVDVLARNATWTYQRSAQLGLTFTGVNYYDGTAFLVAKSSPAKQARDLNGGTICAQSGTDTLVGVQDYFSRNGLKFSPVTFEHVDTMKSAFVGGRCDAMTSDSTQLMGIRSTLANAADYRLLPEIVTKEPLSPAVRGGDDQWANIVRWSFWAMVNAEELGLSADNVKAQAASSTDPGVLRLVGKSGDLGKMLGLDAVWALNVVAQVGNYGESFRRNLEPLGVERGLNRLWRDGGLMFAPPMR</sequence>
<evidence type="ECO:0000259" key="6">
    <source>
        <dbReference type="SMART" id="SM00062"/>
    </source>
</evidence>
<dbReference type="AlphaFoldDB" id="A0A512N2E1"/>
<dbReference type="Pfam" id="PF00497">
    <property type="entry name" value="SBP_bac_3"/>
    <property type="match status" value="1"/>
</dbReference>
<dbReference type="EMBL" id="BKAJ01000004">
    <property type="protein sequence ID" value="GEP53147.1"/>
    <property type="molecule type" value="Genomic_DNA"/>
</dbReference>
<feature type="domain" description="Solute-binding protein family 3/N-terminal" evidence="6">
    <location>
        <begin position="38"/>
        <end position="267"/>
    </location>
</feature>
<comment type="similarity">
    <text evidence="1 4">Belongs to the bacterial solute-binding protein 3 family.</text>
</comment>
<dbReference type="InterPro" id="IPR001638">
    <property type="entry name" value="Solute-binding_3/MltF_N"/>
</dbReference>
<gene>
    <name evidence="7" type="ORF">RSO01_03130</name>
</gene>
<proteinExistence type="inferred from homology"/>
<dbReference type="SMART" id="SM00062">
    <property type="entry name" value="PBPb"/>
    <property type="match status" value="1"/>
</dbReference>
<evidence type="ECO:0000256" key="3">
    <source>
        <dbReference type="ARBA" id="ARBA00022729"/>
    </source>
</evidence>
<dbReference type="OrthoDB" id="9807888at2"/>
<dbReference type="PROSITE" id="PS01039">
    <property type="entry name" value="SBP_BACTERIAL_3"/>
    <property type="match status" value="1"/>
</dbReference>
<dbReference type="RefSeq" id="WP_147145454.1">
    <property type="nucleotide sequence ID" value="NZ_BKAJ01000004.1"/>
</dbReference>
<keyword evidence="2" id="KW-0813">Transport</keyword>
<dbReference type="CDD" id="cd13692">
    <property type="entry name" value="PBP2_BztA"/>
    <property type="match status" value="1"/>
</dbReference>
<dbReference type="PANTHER" id="PTHR30085:SF7">
    <property type="entry name" value="AMINO-ACID ABC TRANSPORTER-BINDING PROTEIN YHDW-RELATED"/>
    <property type="match status" value="1"/>
</dbReference>
<accession>A0A512N2E1</accession>
<dbReference type="InterPro" id="IPR018313">
    <property type="entry name" value="SBP_3_CS"/>
</dbReference>
<keyword evidence="3 5" id="KW-0732">Signal</keyword>
<feature type="signal peptide" evidence="5">
    <location>
        <begin position="1"/>
        <end position="26"/>
    </location>
</feature>
<comment type="caution">
    <text evidence="7">The sequence shown here is derived from an EMBL/GenBank/DDBJ whole genome shotgun (WGS) entry which is preliminary data.</text>
</comment>
<organism evidence="7 8">
    <name type="scientific">Reyranella soli</name>
    <dbReference type="NCBI Taxonomy" id="1230389"/>
    <lineage>
        <taxon>Bacteria</taxon>
        <taxon>Pseudomonadati</taxon>
        <taxon>Pseudomonadota</taxon>
        <taxon>Alphaproteobacteria</taxon>
        <taxon>Hyphomicrobiales</taxon>
        <taxon>Reyranellaceae</taxon>
        <taxon>Reyranella</taxon>
    </lineage>
</organism>
<keyword evidence="8" id="KW-1185">Reference proteome</keyword>